<dbReference type="PANTHER" id="PTHR22012">
    <property type="entry name" value="FIBROUS SHEATH INTERACTING PROTEIN 1"/>
    <property type="match status" value="1"/>
</dbReference>
<comment type="similarity">
    <text evidence="1">Belongs to the FSIP1 family.</text>
</comment>
<feature type="compositionally biased region" description="Low complexity" evidence="5">
    <location>
        <begin position="1"/>
        <end position="56"/>
    </location>
</feature>
<feature type="compositionally biased region" description="Basic and acidic residues" evidence="5">
    <location>
        <begin position="114"/>
        <end position="141"/>
    </location>
</feature>
<feature type="compositionally biased region" description="Basic and acidic residues" evidence="5">
    <location>
        <begin position="335"/>
        <end position="344"/>
    </location>
</feature>
<proteinExistence type="inferred from homology"/>
<feature type="coiled-coil region" evidence="4">
    <location>
        <begin position="374"/>
        <end position="401"/>
    </location>
</feature>
<evidence type="ECO:0000256" key="4">
    <source>
        <dbReference type="SAM" id="Coils"/>
    </source>
</evidence>
<reference evidence="6 7" key="1">
    <citation type="submission" date="2024-11" db="EMBL/GenBank/DDBJ databases">
        <title>Chromosome-level genome assembly of the freshwater bivalve Anodonta woodiana.</title>
        <authorList>
            <person name="Chen X."/>
        </authorList>
    </citation>
    <scope>NUCLEOTIDE SEQUENCE [LARGE SCALE GENOMIC DNA]</scope>
    <source>
        <strain evidence="6">MN2024</strain>
        <tissue evidence="6">Gills</tissue>
    </source>
</reference>
<dbReference type="PANTHER" id="PTHR22012:SF2">
    <property type="entry name" value="FIBROUS SHEATH-INTERACTING PROTEIN 1"/>
    <property type="match status" value="1"/>
</dbReference>
<sequence>MEKNNSKSALPSKSRSSKGLSSAGSLTGKSRQTSASSSVESSDSSLRSAASSASSSVDKEIAKKFPPVMTKDTLMKYNDFRLRFDMEEMKLSDSEHLSDEYSFDEEEGDSQDEELQRLVEESQGDRRRIQESDAARAKEIEMNGALIPGDDEDIDSEEEKEIMKEIKGEIQKQVREEMKSELEIYQAKMEALEREARGRPAGDGDAGNEAEAEADLIDPKMKEALDKMRKLDRVLAKWIKKEKQVKRDRILLERRLRSEIEAMKSGGREHKDVANNAQKFLALELPPHHNAGIVLTDDGTEEPVFATQLNENEYPYLRTRDGNKTKDSASQQQDTDSKSSRDGESSQGTRSVDGEKKHRRRHGKDFIKRNKELAANADDVIAMTEEEKKRLEDLLKDVDNLPDEAESENISESSYNPSQVAIHSGEGFQPDTDDMMSLAGIDNRLKELMLPEDYESIASSPRLDRTQPQHKLFTRVAVTSSMDFEQFGEKALLENKEQRDFNSRLKQIEEELKKFHNPEELELETPTLGEDELQDLLDQCARSLSRSMMGSSTMGSSMSFADSESRSGTSTDNRSIISVESTPRSPRSARQWLMENPPKLSQDVLQKLLAEAYCPISKQLSTLNEEEEETMEKELEANDNMQSIAAETWKLISLEKSDMNLDMSTIQHEIDNILKEPTHSSLHNGATNDRLRESFESQIPSLPEIDPTGTLVTQGLNNQKSGSRPSSTSSVKPQIEMIQNSLTDSKIINEGYVHESLELLSIDGDSRSCTPRPPSSDKRQSSASSSRSRTVTPVNKSGT</sequence>
<keyword evidence="3 4" id="KW-0175">Coiled coil</keyword>
<feature type="compositionally biased region" description="Polar residues" evidence="5">
    <location>
        <begin position="710"/>
        <end position="733"/>
    </location>
</feature>
<feature type="compositionally biased region" description="Basic and acidic residues" evidence="5">
    <location>
        <begin position="318"/>
        <end position="327"/>
    </location>
</feature>
<dbReference type="EMBL" id="JBJQND010000006">
    <property type="protein sequence ID" value="KAL3873185.1"/>
    <property type="molecule type" value="Genomic_DNA"/>
</dbReference>
<gene>
    <name evidence="6" type="ORF">ACJMK2_036332</name>
</gene>
<accession>A0ABD3WGW7</accession>
<evidence type="ECO:0000256" key="5">
    <source>
        <dbReference type="SAM" id="MobiDB-lite"/>
    </source>
</evidence>
<protein>
    <recommendedName>
        <fullName evidence="2">Fibrous sheath-interacting protein 1</fullName>
    </recommendedName>
</protein>
<evidence type="ECO:0000256" key="3">
    <source>
        <dbReference type="ARBA" id="ARBA00023054"/>
    </source>
</evidence>
<feature type="region of interest" description="Disordered" evidence="5">
    <location>
        <begin position="403"/>
        <end position="431"/>
    </location>
</feature>
<feature type="region of interest" description="Disordered" evidence="5">
    <location>
        <begin position="700"/>
        <end position="733"/>
    </location>
</feature>
<keyword evidence="7" id="KW-1185">Reference proteome</keyword>
<dbReference type="Pfam" id="PF15554">
    <property type="entry name" value="FSIP1"/>
    <property type="match status" value="1"/>
</dbReference>
<evidence type="ECO:0000256" key="2">
    <source>
        <dbReference type="ARBA" id="ARBA00019480"/>
    </source>
</evidence>
<feature type="compositionally biased region" description="Polar residues" evidence="5">
    <location>
        <begin position="790"/>
        <end position="799"/>
    </location>
</feature>
<dbReference type="InterPro" id="IPR026246">
    <property type="entry name" value="Fsip1"/>
</dbReference>
<comment type="caution">
    <text evidence="6">The sequence shown here is derived from an EMBL/GenBank/DDBJ whole genome shotgun (WGS) entry which is preliminary data.</text>
</comment>
<feature type="compositionally biased region" description="Polar residues" evidence="5">
    <location>
        <begin position="560"/>
        <end position="585"/>
    </location>
</feature>
<feature type="compositionally biased region" description="Acidic residues" evidence="5">
    <location>
        <begin position="206"/>
        <end position="216"/>
    </location>
</feature>
<feature type="region of interest" description="Disordered" evidence="5">
    <location>
        <begin position="1"/>
        <end position="68"/>
    </location>
</feature>
<dbReference type="AlphaFoldDB" id="A0ABD3WGW7"/>
<feature type="region of interest" description="Disordered" evidence="5">
    <location>
        <begin position="194"/>
        <end position="217"/>
    </location>
</feature>
<feature type="compositionally biased region" description="Acidic residues" evidence="5">
    <location>
        <begin position="101"/>
        <end position="113"/>
    </location>
</feature>
<feature type="region of interest" description="Disordered" evidence="5">
    <location>
        <begin position="307"/>
        <end position="370"/>
    </location>
</feature>
<feature type="region of interest" description="Disordered" evidence="5">
    <location>
        <begin position="547"/>
        <end position="589"/>
    </location>
</feature>
<feature type="compositionally biased region" description="Polar residues" evidence="5">
    <location>
        <begin position="410"/>
        <end position="421"/>
    </location>
</feature>
<dbReference type="Proteomes" id="UP001634394">
    <property type="component" value="Unassembled WGS sequence"/>
</dbReference>
<evidence type="ECO:0000256" key="1">
    <source>
        <dbReference type="ARBA" id="ARBA00010495"/>
    </source>
</evidence>
<organism evidence="6 7">
    <name type="scientific">Sinanodonta woodiana</name>
    <name type="common">Chinese pond mussel</name>
    <name type="synonym">Anodonta woodiana</name>
    <dbReference type="NCBI Taxonomy" id="1069815"/>
    <lineage>
        <taxon>Eukaryota</taxon>
        <taxon>Metazoa</taxon>
        <taxon>Spiralia</taxon>
        <taxon>Lophotrochozoa</taxon>
        <taxon>Mollusca</taxon>
        <taxon>Bivalvia</taxon>
        <taxon>Autobranchia</taxon>
        <taxon>Heteroconchia</taxon>
        <taxon>Palaeoheterodonta</taxon>
        <taxon>Unionida</taxon>
        <taxon>Unionoidea</taxon>
        <taxon>Unionidae</taxon>
        <taxon>Unioninae</taxon>
        <taxon>Sinanodonta</taxon>
    </lineage>
</organism>
<dbReference type="PRINTS" id="PR02075">
    <property type="entry name" value="FIBSHEATHIP1"/>
</dbReference>
<feature type="region of interest" description="Disordered" evidence="5">
    <location>
        <begin position="763"/>
        <end position="799"/>
    </location>
</feature>
<feature type="compositionally biased region" description="Low complexity" evidence="5">
    <location>
        <begin position="547"/>
        <end position="559"/>
    </location>
</feature>
<evidence type="ECO:0000313" key="6">
    <source>
        <dbReference type="EMBL" id="KAL3873185.1"/>
    </source>
</evidence>
<evidence type="ECO:0000313" key="7">
    <source>
        <dbReference type="Proteomes" id="UP001634394"/>
    </source>
</evidence>
<feature type="region of interest" description="Disordered" evidence="5">
    <location>
        <begin position="91"/>
        <end position="157"/>
    </location>
</feature>
<name>A0ABD3WGW7_SINWO</name>